<reference evidence="3 4" key="1">
    <citation type="journal article" date="2024" name="Commun. Biol.">
        <title>Comparative genomic analysis of thermophilic fungi reveals convergent evolutionary adaptations and gene losses.</title>
        <authorList>
            <person name="Steindorff A.S."/>
            <person name="Aguilar-Pontes M.V."/>
            <person name="Robinson A.J."/>
            <person name="Andreopoulos B."/>
            <person name="LaButti K."/>
            <person name="Kuo A."/>
            <person name="Mondo S."/>
            <person name="Riley R."/>
            <person name="Otillar R."/>
            <person name="Haridas S."/>
            <person name="Lipzen A."/>
            <person name="Grimwood J."/>
            <person name="Schmutz J."/>
            <person name="Clum A."/>
            <person name="Reid I.D."/>
            <person name="Moisan M.C."/>
            <person name="Butler G."/>
            <person name="Nguyen T.T.M."/>
            <person name="Dewar K."/>
            <person name="Conant G."/>
            <person name="Drula E."/>
            <person name="Henrissat B."/>
            <person name="Hansel C."/>
            <person name="Singer S."/>
            <person name="Hutchinson M.I."/>
            <person name="de Vries R.P."/>
            <person name="Natvig D.O."/>
            <person name="Powell A.J."/>
            <person name="Tsang A."/>
            <person name="Grigoriev I.V."/>
        </authorList>
    </citation>
    <scope>NUCLEOTIDE SEQUENCE [LARGE SCALE GENOMIC DNA]</scope>
    <source>
        <strain evidence="3 4">ATCC 24622</strain>
    </source>
</reference>
<feature type="region of interest" description="Disordered" evidence="1">
    <location>
        <begin position="699"/>
        <end position="725"/>
    </location>
</feature>
<feature type="compositionally biased region" description="Basic and acidic residues" evidence="1">
    <location>
        <begin position="549"/>
        <end position="574"/>
    </location>
</feature>
<feature type="compositionally biased region" description="Basic and acidic residues" evidence="1">
    <location>
        <begin position="210"/>
        <end position="223"/>
    </location>
</feature>
<feature type="compositionally biased region" description="Polar residues" evidence="1">
    <location>
        <begin position="710"/>
        <end position="719"/>
    </location>
</feature>
<keyword evidence="2" id="KW-0472">Membrane</keyword>
<accession>A0ABR3XEL2</accession>
<evidence type="ECO:0000313" key="4">
    <source>
        <dbReference type="Proteomes" id="UP001586593"/>
    </source>
</evidence>
<keyword evidence="2" id="KW-1133">Transmembrane helix</keyword>
<feature type="region of interest" description="Disordered" evidence="1">
    <location>
        <begin position="312"/>
        <end position="343"/>
    </location>
</feature>
<evidence type="ECO:0000256" key="1">
    <source>
        <dbReference type="SAM" id="MobiDB-lite"/>
    </source>
</evidence>
<feature type="compositionally biased region" description="Basic and acidic residues" evidence="1">
    <location>
        <begin position="130"/>
        <end position="148"/>
    </location>
</feature>
<feature type="transmembrane region" description="Helical" evidence="2">
    <location>
        <begin position="893"/>
        <end position="911"/>
    </location>
</feature>
<feature type="compositionally biased region" description="Basic and acidic residues" evidence="1">
    <location>
        <begin position="173"/>
        <end position="186"/>
    </location>
</feature>
<evidence type="ECO:0008006" key="5">
    <source>
        <dbReference type="Google" id="ProtNLM"/>
    </source>
</evidence>
<feature type="compositionally biased region" description="Polar residues" evidence="1">
    <location>
        <begin position="248"/>
        <end position="260"/>
    </location>
</feature>
<feature type="compositionally biased region" description="Basic and acidic residues" evidence="1">
    <location>
        <begin position="581"/>
        <end position="595"/>
    </location>
</feature>
<feature type="compositionally biased region" description="Basic and acidic residues" evidence="1">
    <location>
        <begin position="786"/>
        <end position="810"/>
    </location>
</feature>
<dbReference type="Proteomes" id="UP001586593">
    <property type="component" value="Unassembled WGS sequence"/>
</dbReference>
<name>A0ABR3XEL2_9PEZI</name>
<feature type="region of interest" description="Disordered" evidence="1">
    <location>
        <begin position="1"/>
        <end position="281"/>
    </location>
</feature>
<feature type="compositionally biased region" description="Basic and acidic residues" evidence="1">
    <location>
        <begin position="1"/>
        <end position="15"/>
    </location>
</feature>
<dbReference type="EMBL" id="JAZHXJ010000106">
    <property type="protein sequence ID" value="KAL1874388.1"/>
    <property type="molecule type" value="Genomic_DNA"/>
</dbReference>
<gene>
    <name evidence="3" type="ORF">VTK73DRAFT_361</name>
</gene>
<feature type="region of interest" description="Disordered" evidence="1">
    <location>
        <begin position="779"/>
        <end position="810"/>
    </location>
</feature>
<keyword evidence="4" id="KW-1185">Reference proteome</keyword>
<evidence type="ECO:0000256" key="2">
    <source>
        <dbReference type="SAM" id="Phobius"/>
    </source>
</evidence>
<feature type="compositionally biased region" description="Polar residues" evidence="1">
    <location>
        <begin position="113"/>
        <end position="123"/>
    </location>
</feature>
<sequence>MEKVDAVASRPDRRMTAPLVINRNGPRKDLFTGRESKRELGVDHKGHEHSTAHGTSPQQPSGIPRPIKSGTSSGQKQFTLKDAYRMATEEEAEAIQGSPSPAPRPWRSRTTSVGDKSPQSPTSYGGFARGETEREARQHVTGTPERDAAVSSVEIPGSVSESSEAPGRSVGKNLKEGRKQQVRGDQDLGQDAPATPRLRSTVARPGRILAKKESESDSGRDPSRTGYQPWGVKAKSSPGWLKRIMDSANENAALGQTLQKDSAGHEPDVPRTVSTLDTRRDHPDLAARNLDAVAVHLDTNKSFAWQADEDFTAGDVQVSDSPPVKSSSSSARTEVTRDGRIDANKRSFESNKYRSRNGKIDEIMALEAEAAARFPEEALEDHIPTQRADRDNGFKARYLARTNHKIDEIRSLEMEPLSKKDLAATKLEEIREANARFHSKTLSPDVSRKTRTDGFRDLPGLDTGPLQTTIERITVQEDEPVLDPPATIFRRPASTLATTERDDLGPTGSISRDSSHELLRQLSRAASNSPAPLKEQTVSARPKASRHRTGSDKSEGGSPEKKPASDKAADDPKPRVGFAGLRREPSAESTSDKRSSLALSDSDPTERIARELQLFEPQENFSEKGSIRAPSPESDDAEETPKPARTDPPTLPTPKVTGAYVETPVTVKVEKFEDIPRSMVIERGQSKSTGDKELLIRGRRPHLSSERSAHSLSVNSSRGTLRPSSVLRGRRVRSLPRVRPRLSNSARPPTVKDDLLEIHKAHQIEDSTLDDFNDFLAVQQNTSPEAQKKDTKGEGTREECTMQDQSRRENKELEAYDRMNRALKTGLLGIRTAKRGIERLEDKVSNAEVESSKPQDTHSSQAPCPICLASPPSNTVAYLHLPIPRLWRRQPTFQFTLLGLVIFVVSLWSIAESAMCMLYCKPASCYPGQPCAWSHDDPTWGYAIPVKLDQWTTGGRGRALATKWGIELEDWSADVWDAMTGTDLLQIDPSQLTWEQRKRHRRRLMKHGLIKPTTLRYEDKEKYDAWSAAAAAEEKAAAYRAMGYVTGEDESMMSDEAIRGS</sequence>
<feature type="compositionally biased region" description="Basic and acidic residues" evidence="1">
    <location>
        <begin position="26"/>
        <end position="51"/>
    </location>
</feature>
<organism evidence="3 4">
    <name type="scientific">Phialemonium thermophilum</name>
    <dbReference type="NCBI Taxonomy" id="223376"/>
    <lineage>
        <taxon>Eukaryota</taxon>
        <taxon>Fungi</taxon>
        <taxon>Dikarya</taxon>
        <taxon>Ascomycota</taxon>
        <taxon>Pezizomycotina</taxon>
        <taxon>Sordariomycetes</taxon>
        <taxon>Sordariomycetidae</taxon>
        <taxon>Cephalothecales</taxon>
        <taxon>Cephalothecaceae</taxon>
        <taxon>Phialemonium</taxon>
    </lineage>
</organism>
<proteinExistence type="predicted"/>
<feature type="compositionally biased region" description="Polar residues" evidence="1">
    <location>
        <begin position="69"/>
        <end position="78"/>
    </location>
</feature>
<keyword evidence="2" id="KW-0812">Transmembrane</keyword>
<feature type="compositionally biased region" description="Polar residues" evidence="1">
    <location>
        <begin position="52"/>
        <end position="61"/>
    </location>
</feature>
<feature type="compositionally biased region" description="Low complexity" evidence="1">
    <location>
        <begin position="318"/>
        <end position="330"/>
    </location>
</feature>
<evidence type="ECO:0000313" key="3">
    <source>
        <dbReference type="EMBL" id="KAL1874388.1"/>
    </source>
</evidence>
<protein>
    <recommendedName>
        <fullName evidence="5">C3H1-type domain-containing protein</fullName>
    </recommendedName>
</protein>
<feature type="compositionally biased region" description="Basic and acidic residues" evidence="1">
    <location>
        <begin position="446"/>
        <end position="456"/>
    </location>
</feature>
<feature type="region of interest" description="Disordered" evidence="1">
    <location>
        <begin position="441"/>
        <end position="664"/>
    </location>
</feature>
<feature type="compositionally biased region" description="Basic and acidic residues" evidence="1">
    <location>
        <begin position="334"/>
        <end position="343"/>
    </location>
</feature>
<comment type="caution">
    <text evidence="3">The sequence shown here is derived from an EMBL/GenBank/DDBJ whole genome shotgun (WGS) entry which is preliminary data.</text>
</comment>